<dbReference type="GO" id="GO:0005829">
    <property type="term" value="C:cytosol"/>
    <property type="evidence" value="ECO:0007669"/>
    <property type="project" value="TreeGrafter"/>
</dbReference>
<proteinExistence type="predicted"/>
<dbReference type="PROSITE" id="PS50994">
    <property type="entry name" value="INTEGRASE"/>
    <property type="match status" value="1"/>
</dbReference>
<dbReference type="NCBIfam" id="NF033563">
    <property type="entry name" value="transpos_IS30"/>
    <property type="match status" value="1"/>
</dbReference>
<feature type="domain" description="Integrase catalytic" evidence="1">
    <location>
        <begin position="143"/>
        <end position="304"/>
    </location>
</feature>
<dbReference type="GO" id="GO:0032196">
    <property type="term" value="P:transposition"/>
    <property type="evidence" value="ECO:0007669"/>
    <property type="project" value="TreeGrafter"/>
</dbReference>
<sequence length="322" mass="38154">MEILNKRGYSIGDIAKALKRSKGGIWYELQKKHKQRRYEAEFADHVTYVRRRKNRAVGRKIALRSELNSFIEKHLLDDQSPEEISKRLERVEKHLPYASASAIRRYIKKSPYGRRIEAHRAKVFKKKRRNRGLRPRIKDKRPITDRPSNINKRWGLGHVEGDFIVSGKSGKGIVLGLRDRKIRKNLLEKILPVSVSGVERALLRIKRRYPEMQSITFDNDLLLLEHKRLEQKLGIKIYFCDVHAPWQKPSIENLNKILRRYVPKGSDISKYSKRYIKKLEAKMNRRFMDCLNSLTPDEAYEREIKQKQRREACLKRKSSRSN</sequence>
<dbReference type="InterPro" id="IPR001584">
    <property type="entry name" value="Integrase_cat-core"/>
</dbReference>
<dbReference type="InterPro" id="IPR036397">
    <property type="entry name" value="RNaseH_sf"/>
</dbReference>
<dbReference type="InterPro" id="IPR012337">
    <property type="entry name" value="RNaseH-like_sf"/>
</dbReference>
<dbReference type="GO" id="GO:0015074">
    <property type="term" value="P:DNA integration"/>
    <property type="evidence" value="ECO:0007669"/>
    <property type="project" value="InterPro"/>
</dbReference>
<dbReference type="Gene3D" id="3.30.420.10">
    <property type="entry name" value="Ribonuclease H-like superfamily/Ribonuclease H"/>
    <property type="match status" value="1"/>
</dbReference>
<protein>
    <recommendedName>
        <fullName evidence="1">Integrase catalytic domain-containing protein</fullName>
    </recommendedName>
</protein>
<gene>
    <name evidence="2" type="ORF">A3J47_00675</name>
</gene>
<dbReference type="Proteomes" id="UP000176581">
    <property type="component" value="Unassembled WGS sequence"/>
</dbReference>
<accession>A0A1F8FQ92</accession>
<reference evidence="2 3" key="1">
    <citation type="journal article" date="2016" name="Nat. Commun.">
        <title>Thousands of microbial genomes shed light on interconnected biogeochemical processes in an aquifer system.</title>
        <authorList>
            <person name="Anantharaman K."/>
            <person name="Brown C.T."/>
            <person name="Hug L.A."/>
            <person name="Sharon I."/>
            <person name="Castelle C.J."/>
            <person name="Probst A.J."/>
            <person name="Thomas B.C."/>
            <person name="Singh A."/>
            <person name="Wilkins M.J."/>
            <person name="Karaoz U."/>
            <person name="Brodie E.L."/>
            <person name="Williams K.H."/>
            <person name="Hubbard S.S."/>
            <person name="Banfield J.F."/>
        </authorList>
    </citation>
    <scope>NUCLEOTIDE SEQUENCE [LARGE SCALE GENOMIC DNA]</scope>
</reference>
<dbReference type="PANTHER" id="PTHR10948">
    <property type="entry name" value="TRANSPOSASE"/>
    <property type="match status" value="1"/>
</dbReference>
<evidence type="ECO:0000313" key="2">
    <source>
        <dbReference type="EMBL" id="OGN15287.1"/>
    </source>
</evidence>
<name>A0A1F8FQ92_9BACT</name>
<organism evidence="2 3">
    <name type="scientific">Candidatus Yanofskybacteria bacterium RIFCSPHIGHO2_02_FULL_43_22</name>
    <dbReference type="NCBI Taxonomy" id="1802681"/>
    <lineage>
        <taxon>Bacteria</taxon>
        <taxon>Candidatus Yanofskyibacteriota</taxon>
    </lineage>
</organism>
<dbReference type="AlphaFoldDB" id="A0A1F8FQ92"/>
<dbReference type="GO" id="GO:0004803">
    <property type="term" value="F:transposase activity"/>
    <property type="evidence" value="ECO:0007669"/>
    <property type="project" value="TreeGrafter"/>
</dbReference>
<dbReference type="PANTHER" id="PTHR10948:SF23">
    <property type="entry name" value="TRANSPOSASE INSI FOR INSERTION SEQUENCE ELEMENT IS30A-RELATED"/>
    <property type="match status" value="1"/>
</dbReference>
<dbReference type="SUPFAM" id="SSF53098">
    <property type="entry name" value="Ribonuclease H-like"/>
    <property type="match status" value="1"/>
</dbReference>
<comment type="caution">
    <text evidence="2">The sequence shown here is derived from an EMBL/GenBank/DDBJ whole genome shotgun (WGS) entry which is preliminary data.</text>
</comment>
<dbReference type="GO" id="GO:0003676">
    <property type="term" value="F:nucleic acid binding"/>
    <property type="evidence" value="ECO:0007669"/>
    <property type="project" value="InterPro"/>
</dbReference>
<dbReference type="InterPro" id="IPR053392">
    <property type="entry name" value="Transposase_IS30-like"/>
</dbReference>
<dbReference type="EMBL" id="MGJV01000013">
    <property type="protein sequence ID" value="OGN15287.1"/>
    <property type="molecule type" value="Genomic_DNA"/>
</dbReference>
<dbReference type="InterPro" id="IPR051917">
    <property type="entry name" value="Transposase-Integrase"/>
</dbReference>
<evidence type="ECO:0000259" key="1">
    <source>
        <dbReference type="PROSITE" id="PS50994"/>
    </source>
</evidence>
<evidence type="ECO:0000313" key="3">
    <source>
        <dbReference type="Proteomes" id="UP000176581"/>
    </source>
</evidence>